<accession>A0A8S5TT88</accession>
<dbReference type="EMBL" id="BK015926">
    <property type="protein sequence ID" value="DAF85426.1"/>
    <property type="molecule type" value="Genomic_DNA"/>
</dbReference>
<evidence type="ECO:0000313" key="1">
    <source>
        <dbReference type="EMBL" id="DAF85426.1"/>
    </source>
</evidence>
<sequence>MIKCTICEHHQCDVAKHTCSKCKTKIIYGVIQEPFIECCQYFTMTESEKQRRAYFKKINSLPIDDSGRGGKKK</sequence>
<protein>
    <submittedName>
        <fullName evidence="1">Uncharacterized protein</fullName>
    </submittedName>
</protein>
<organism evidence="1">
    <name type="scientific">Siphoviridae sp. ctzm5103</name>
    <dbReference type="NCBI Taxonomy" id="2825750"/>
    <lineage>
        <taxon>Viruses</taxon>
        <taxon>Duplodnaviria</taxon>
        <taxon>Heunggongvirae</taxon>
        <taxon>Uroviricota</taxon>
        <taxon>Caudoviricetes</taxon>
    </lineage>
</organism>
<name>A0A8S5TT88_9CAUD</name>
<proteinExistence type="predicted"/>
<reference evidence="1" key="1">
    <citation type="journal article" date="2021" name="Proc. Natl. Acad. Sci. U.S.A.">
        <title>A Catalog of Tens of Thousands of Viruses from Human Metagenomes Reveals Hidden Associations with Chronic Diseases.</title>
        <authorList>
            <person name="Tisza M.J."/>
            <person name="Buck C.B."/>
        </authorList>
    </citation>
    <scope>NUCLEOTIDE SEQUENCE</scope>
    <source>
        <strain evidence="1">Ctzm5103</strain>
    </source>
</reference>